<name>A0AAD8ADQ2_DIPPU</name>
<evidence type="ECO:0000256" key="7">
    <source>
        <dbReference type="ARBA" id="ARBA00022723"/>
    </source>
</evidence>
<dbReference type="PANTHER" id="PTHR21404">
    <property type="entry name" value="HEN1"/>
    <property type="match status" value="1"/>
</dbReference>
<accession>A0AAD8ADQ2</accession>
<evidence type="ECO:0000256" key="12">
    <source>
        <dbReference type="ARBA" id="ARBA00048418"/>
    </source>
</evidence>
<evidence type="ECO:0000256" key="9">
    <source>
        <dbReference type="ARBA" id="ARBA00022884"/>
    </source>
</evidence>
<sequence>MESEADIEEGIGVRFFPPVYVQRYTAVKHVLQDERWLGKINKVVDFGCAEFGFFIFMKNLSGIQEVLSVDVDRQILEHNCCRAAPLNVDYLESYQRSEPLVVRILNGSIADTDPRLLGTDAVICIELIEHLYPDVLEEVPYTVFGYIEPLIAVFTTPNSDFNVLFPNLSGFRHPDHKFEWTRSQFEEW</sequence>
<evidence type="ECO:0000256" key="3">
    <source>
        <dbReference type="ARBA" id="ARBA00021330"/>
    </source>
</evidence>
<evidence type="ECO:0000256" key="2">
    <source>
        <dbReference type="ARBA" id="ARBA00009026"/>
    </source>
</evidence>
<evidence type="ECO:0000256" key="4">
    <source>
        <dbReference type="ARBA" id="ARBA00022603"/>
    </source>
</evidence>
<keyword evidence="5" id="KW-0808">Transferase</keyword>
<evidence type="ECO:0000256" key="8">
    <source>
        <dbReference type="ARBA" id="ARBA00022842"/>
    </source>
</evidence>
<keyword evidence="10" id="KW-0943">RNA-mediated gene silencing</keyword>
<evidence type="ECO:0000313" key="14">
    <source>
        <dbReference type="Proteomes" id="UP001233999"/>
    </source>
</evidence>
<reference evidence="13" key="1">
    <citation type="journal article" date="2023" name="IScience">
        <title>Live-bearing cockroach genome reveals convergent evolutionary mechanisms linked to viviparity in insects and beyond.</title>
        <authorList>
            <person name="Fouks B."/>
            <person name="Harrison M.C."/>
            <person name="Mikhailova A.A."/>
            <person name="Marchal E."/>
            <person name="English S."/>
            <person name="Carruthers M."/>
            <person name="Jennings E.C."/>
            <person name="Chiamaka E.L."/>
            <person name="Frigard R.A."/>
            <person name="Pippel M."/>
            <person name="Attardo G.M."/>
            <person name="Benoit J.B."/>
            <person name="Bornberg-Bauer E."/>
            <person name="Tobe S.S."/>
        </authorList>
    </citation>
    <scope>NUCLEOTIDE SEQUENCE</scope>
    <source>
        <strain evidence="13">Stay&amp;Tobe</strain>
    </source>
</reference>
<dbReference type="GO" id="GO:0046872">
    <property type="term" value="F:metal ion binding"/>
    <property type="evidence" value="ECO:0007669"/>
    <property type="project" value="UniProtKB-KW"/>
</dbReference>
<keyword evidence="4" id="KW-0489">Methyltransferase</keyword>
<dbReference type="InterPro" id="IPR029063">
    <property type="entry name" value="SAM-dependent_MTases_sf"/>
</dbReference>
<keyword evidence="9" id="KW-0694">RNA-binding</keyword>
<dbReference type="InterPro" id="IPR026610">
    <property type="entry name" value="Hen1"/>
</dbReference>
<keyword evidence="6" id="KW-0949">S-adenosyl-L-methionine</keyword>
<comment type="catalytic activity">
    <reaction evidence="12">
        <text>small RNA 3'-end nucleotide + S-adenosyl-L-methionine = small RNA 3'-end 2'-O-methylnucleotide + S-adenosyl-L-homocysteine + H(+)</text>
        <dbReference type="Rhea" id="RHEA:37887"/>
        <dbReference type="Rhea" id="RHEA-COMP:10415"/>
        <dbReference type="Rhea" id="RHEA-COMP:10416"/>
        <dbReference type="ChEBI" id="CHEBI:15378"/>
        <dbReference type="ChEBI" id="CHEBI:57856"/>
        <dbReference type="ChEBI" id="CHEBI:59789"/>
        <dbReference type="ChEBI" id="CHEBI:74896"/>
        <dbReference type="ChEBI" id="CHEBI:74898"/>
        <dbReference type="EC" id="2.1.1.386"/>
    </reaction>
</comment>
<dbReference type="GO" id="GO:0003723">
    <property type="term" value="F:RNA binding"/>
    <property type="evidence" value="ECO:0007669"/>
    <property type="project" value="UniProtKB-KW"/>
</dbReference>
<keyword evidence="8" id="KW-0460">Magnesium</keyword>
<dbReference type="GO" id="GO:0034587">
    <property type="term" value="P:piRNA processing"/>
    <property type="evidence" value="ECO:0007669"/>
    <property type="project" value="TreeGrafter"/>
</dbReference>
<dbReference type="PANTHER" id="PTHR21404:SF3">
    <property type="entry name" value="SMALL RNA 2'-O-METHYLTRANSFERASE"/>
    <property type="match status" value="1"/>
</dbReference>
<comment type="caution">
    <text evidence="13">The sequence shown here is derived from an EMBL/GenBank/DDBJ whole genome shotgun (WGS) entry which is preliminary data.</text>
</comment>
<dbReference type="EC" id="2.1.1.386" evidence="11"/>
<dbReference type="Gene3D" id="3.40.50.150">
    <property type="entry name" value="Vaccinia Virus protein VP39"/>
    <property type="match status" value="1"/>
</dbReference>
<keyword evidence="7" id="KW-0479">Metal-binding</keyword>
<dbReference type="GO" id="GO:0030422">
    <property type="term" value="P:siRNA processing"/>
    <property type="evidence" value="ECO:0007669"/>
    <property type="project" value="TreeGrafter"/>
</dbReference>
<evidence type="ECO:0000313" key="13">
    <source>
        <dbReference type="EMBL" id="KAJ9597126.1"/>
    </source>
</evidence>
<comment type="similarity">
    <text evidence="2">Belongs to the methyltransferase superfamily. HEN1 family.</text>
</comment>
<dbReference type="GO" id="GO:0090486">
    <property type="term" value="F:small RNA 2'-O-methyltransferase activity"/>
    <property type="evidence" value="ECO:0007669"/>
    <property type="project" value="UniProtKB-EC"/>
</dbReference>
<organism evidence="13 14">
    <name type="scientific">Diploptera punctata</name>
    <name type="common">Pacific beetle cockroach</name>
    <dbReference type="NCBI Taxonomy" id="6984"/>
    <lineage>
        <taxon>Eukaryota</taxon>
        <taxon>Metazoa</taxon>
        <taxon>Ecdysozoa</taxon>
        <taxon>Arthropoda</taxon>
        <taxon>Hexapoda</taxon>
        <taxon>Insecta</taxon>
        <taxon>Pterygota</taxon>
        <taxon>Neoptera</taxon>
        <taxon>Polyneoptera</taxon>
        <taxon>Dictyoptera</taxon>
        <taxon>Blattodea</taxon>
        <taxon>Blaberoidea</taxon>
        <taxon>Blaberidae</taxon>
        <taxon>Diplopterinae</taxon>
        <taxon>Diploptera</taxon>
    </lineage>
</organism>
<evidence type="ECO:0000256" key="11">
    <source>
        <dbReference type="ARBA" id="ARBA00035025"/>
    </source>
</evidence>
<evidence type="ECO:0000256" key="5">
    <source>
        <dbReference type="ARBA" id="ARBA00022679"/>
    </source>
</evidence>
<evidence type="ECO:0000256" key="6">
    <source>
        <dbReference type="ARBA" id="ARBA00022691"/>
    </source>
</evidence>
<evidence type="ECO:0000256" key="1">
    <source>
        <dbReference type="ARBA" id="ARBA00001946"/>
    </source>
</evidence>
<dbReference type="GO" id="GO:0001510">
    <property type="term" value="P:RNA methylation"/>
    <property type="evidence" value="ECO:0007669"/>
    <property type="project" value="InterPro"/>
</dbReference>
<dbReference type="Proteomes" id="UP001233999">
    <property type="component" value="Unassembled WGS sequence"/>
</dbReference>
<reference evidence="13" key="2">
    <citation type="submission" date="2023-05" db="EMBL/GenBank/DDBJ databases">
        <authorList>
            <person name="Fouks B."/>
        </authorList>
    </citation>
    <scope>NUCLEOTIDE SEQUENCE</scope>
    <source>
        <strain evidence="13">Stay&amp;Tobe</strain>
        <tissue evidence="13">Testes</tissue>
    </source>
</reference>
<dbReference type="EMBL" id="JASPKZ010001770">
    <property type="protein sequence ID" value="KAJ9597126.1"/>
    <property type="molecule type" value="Genomic_DNA"/>
</dbReference>
<keyword evidence="14" id="KW-1185">Reference proteome</keyword>
<comment type="cofactor">
    <cofactor evidence="1">
        <name>Mg(2+)</name>
        <dbReference type="ChEBI" id="CHEBI:18420"/>
    </cofactor>
</comment>
<dbReference type="SUPFAM" id="SSF53335">
    <property type="entry name" value="S-adenosyl-L-methionine-dependent methyltransferases"/>
    <property type="match status" value="1"/>
</dbReference>
<dbReference type="GO" id="GO:0005737">
    <property type="term" value="C:cytoplasm"/>
    <property type="evidence" value="ECO:0007669"/>
    <property type="project" value="TreeGrafter"/>
</dbReference>
<dbReference type="GO" id="GO:0005634">
    <property type="term" value="C:nucleus"/>
    <property type="evidence" value="ECO:0007669"/>
    <property type="project" value="TreeGrafter"/>
</dbReference>
<dbReference type="AlphaFoldDB" id="A0AAD8ADQ2"/>
<proteinExistence type="inferred from homology"/>
<gene>
    <name evidence="13" type="ORF">L9F63_026987</name>
</gene>
<evidence type="ECO:0000256" key="10">
    <source>
        <dbReference type="ARBA" id="ARBA00023158"/>
    </source>
</evidence>
<protein>
    <recommendedName>
        <fullName evidence="3">Small RNA 2'-O-methyltransferase</fullName>
        <ecNumber evidence="11">2.1.1.386</ecNumber>
    </recommendedName>
</protein>